<reference evidence="3" key="1">
    <citation type="submission" date="2016-09" db="EMBL/GenBank/DDBJ databases">
        <authorList>
            <person name="Jeantristanb JTB J.-T."/>
            <person name="Ricardo R."/>
        </authorList>
    </citation>
    <scope>NUCLEOTIDE SEQUENCE [LARGE SCALE GENOMIC DNA]</scope>
</reference>
<sequence>MVYSTSQYLDHEASWASFLEPSAFAEGFDMDPFASASSPGASSSSSFSSAYAYSPMLSSYPPLCASSIDSPASSDASEPTTPPSSSSNLAPELCLVTYDPSSFGDRGNGWSSSSGQSLAFDAEVADASGLKNQKSRACTPVVVAPSPPPVRRVESGPPFNYVSLELEARQLASRVFTSSTYSGGKVIVASSSRLPLSRAHYLEKKRKSVTFSPSFGTAVASEIAAAPMPRHKSKKGGRPGSEMSLWLQALREAEVRASSVISKRRSSTTTS</sequence>
<evidence type="ECO:0000256" key="1">
    <source>
        <dbReference type="SAM" id="MobiDB-lite"/>
    </source>
</evidence>
<evidence type="ECO:0000313" key="2">
    <source>
        <dbReference type="EMBL" id="SCV67211.1"/>
    </source>
</evidence>
<evidence type="ECO:0000313" key="3">
    <source>
        <dbReference type="Proteomes" id="UP000198372"/>
    </source>
</evidence>
<feature type="region of interest" description="Disordered" evidence="1">
    <location>
        <begin position="68"/>
        <end position="90"/>
    </location>
</feature>
<protein>
    <submittedName>
        <fullName evidence="2">BQ2448_5857 protein</fullName>
    </submittedName>
</protein>
<dbReference type="EMBL" id="FMSP01000001">
    <property type="protein sequence ID" value="SCV67211.1"/>
    <property type="molecule type" value="Genomic_DNA"/>
</dbReference>
<dbReference type="OrthoDB" id="2537957at2759"/>
<keyword evidence="3" id="KW-1185">Reference proteome</keyword>
<proteinExistence type="predicted"/>
<accession>A0A238F5H8</accession>
<gene>
    <name evidence="2" type="ORF">BQ2448_5857</name>
</gene>
<dbReference type="Proteomes" id="UP000198372">
    <property type="component" value="Unassembled WGS sequence"/>
</dbReference>
<name>A0A238F5H8_9BASI</name>
<feature type="compositionally biased region" description="Low complexity" evidence="1">
    <location>
        <begin position="68"/>
        <end position="87"/>
    </location>
</feature>
<organism evidence="2 3">
    <name type="scientific">Microbotryum intermedium</name>
    <dbReference type="NCBI Taxonomy" id="269621"/>
    <lineage>
        <taxon>Eukaryota</taxon>
        <taxon>Fungi</taxon>
        <taxon>Dikarya</taxon>
        <taxon>Basidiomycota</taxon>
        <taxon>Pucciniomycotina</taxon>
        <taxon>Microbotryomycetes</taxon>
        <taxon>Microbotryales</taxon>
        <taxon>Microbotryaceae</taxon>
        <taxon>Microbotryum</taxon>
    </lineage>
</organism>
<dbReference type="AlphaFoldDB" id="A0A238F5H8"/>